<comment type="function">
    <text evidence="1">May bind long-chain fatty acids, such as palmitate, and may play a role in lipid transport or fatty acid metabolism.</text>
</comment>
<dbReference type="Proteomes" id="UP000184114">
    <property type="component" value="Unassembled WGS sequence"/>
</dbReference>
<dbReference type="Gene3D" id="3.40.50.10440">
    <property type="entry name" value="Dihydroxyacetone kinase, domain 1"/>
    <property type="match status" value="1"/>
</dbReference>
<dbReference type="InterPro" id="IPR050270">
    <property type="entry name" value="DegV_domain_contain"/>
</dbReference>
<dbReference type="Pfam" id="PF02645">
    <property type="entry name" value="DegV"/>
    <property type="match status" value="1"/>
</dbReference>
<proteinExistence type="predicted"/>
<dbReference type="PANTHER" id="PTHR33434">
    <property type="entry name" value="DEGV DOMAIN-CONTAINING PROTEIN DR_1986-RELATED"/>
    <property type="match status" value="1"/>
</dbReference>
<keyword evidence="2" id="KW-0446">Lipid-binding</keyword>
<evidence type="ECO:0000313" key="3">
    <source>
        <dbReference type="EMBL" id="SHE75762.1"/>
    </source>
</evidence>
<dbReference type="PROSITE" id="PS51482">
    <property type="entry name" value="DEGV"/>
    <property type="match status" value="1"/>
</dbReference>
<reference evidence="4" key="1">
    <citation type="submission" date="2016-11" db="EMBL/GenBank/DDBJ databases">
        <authorList>
            <person name="Varghese N."/>
            <person name="Submissions S."/>
        </authorList>
    </citation>
    <scope>NUCLEOTIDE SEQUENCE [LARGE SCALE GENOMIC DNA]</scope>
    <source>
        <strain evidence="4">DSM 18095</strain>
    </source>
</reference>
<dbReference type="InterPro" id="IPR043168">
    <property type="entry name" value="DegV_C"/>
</dbReference>
<protein>
    <submittedName>
        <fullName evidence="3">EDD domain protein, DegV family</fullName>
    </submittedName>
</protein>
<dbReference type="SUPFAM" id="SSF82549">
    <property type="entry name" value="DAK1/DegV-like"/>
    <property type="match status" value="1"/>
</dbReference>
<evidence type="ECO:0000256" key="1">
    <source>
        <dbReference type="ARBA" id="ARBA00003238"/>
    </source>
</evidence>
<sequence length="289" mass="32548">MTVKILSDSACDLSKEIIEEYNIEILPIIVINDNKEYLDNITITPKKVYEDMRNGQVYKTAQIPPNVFKDKFTEYAKNGDSVIYIGFSSGLSGTYQTSLIIKESIIEEYPNFDLDIVDTKAASGGFGLIVLEAAKLAKKGKTKEEILKAVEFYKENIEHIFTVDDIEYLFRGGRVSRMQAFVGGLLNIKPVLHVEDGKLIPLEKVRGRHKVFKCMLDIMEERTKKANLKEQIICITHGDDLKGALKLKELIIERFGAKTFIINMIGASIGAHSGPGTIALFFLRENYIE</sequence>
<dbReference type="RefSeq" id="WP_072975396.1">
    <property type="nucleotide sequence ID" value="NZ_FQTY01000006.1"/>
</dbReference>
<dbReference type="Gene3D" id="2.20.28.50">
    <property type="entry name" value="degv family protein"/>
    <property type="match status" value="1"/>
</dbReference>
<accession>A0A1M4W489</accession>
<dbReference type="STRING" id="1123404.SAMN02745784_01700"/>
<dbReference type="GeneID" id="90994327"/>
<dbReference type="Gene3D" id="3.30.1180.10">
    <property type="match status" value="1"/>
</dbReference>
<dbReference type="GO" id="GO:0008289">
    <property type="term" value="F:lipid binding"/>
    <property type="evidence" value="ECO:0007669"/>
    <property type="project" value="UniProtKB-KW"/>
</dbReference>
<dbReference type="InterPro" id="IPR003797">
    <property type="entry name" value="DegV"/>
</dbReference>
<gene>
    <name evidence="3" type="ORF">SAMN02745784_01700</name>
</gene>
<keyword evidence="4" id="KW-1185">Reference proteome</keyword>
<name>A0A1M4W489_9FIRM</name>
<evidence type="ECO:0000256" key="2">
    <source>
        <dbReference type="ARBA" id="ARBA00023121"/>
    </source>
</evidence>
<dbReference type="AlphaFoldDB" id="A0A1M4W489"/>
<organism evidence="3 4">
    <name type="scientific">Tissierella praeacuta DSM 18095</name>
    <dbReference type="NCBI Taxonomy" id="1123404"/>
    <lineage>
        <taxon>Bacteria</taxon>
        <taxon>Bacillati</taxon>
        <taxon>Bacillota</taxon>
        <taxon>Tissierellia</taxon>
        <taxon>Tissierellales</taxon>
        <taxon>Tissierellaceae</taxon>
        <taxon>Tissierella</taxon>
    </lineage>
</organism>
<dbReference type="EMBL" id="FQTY01000006">
    <property type="protein sequence ID" value="SHE75762.1"/>
    <property type="molecule type" value="Genomic_DNA"/>
</dbReference>
<dbReference type="NCBIfam" id="TIGR00762">
    <property type="entry name" value="DegV"/>
    <property type="match status" value="1"/>
</dbReference>
<dbReference type="PANTHER" id="PTHR33434:SF3">
    <property type="entry name" value="DEGV DOMAIN-CONTAINING PROTEIN YITS"/>
    <property type="match status" value="1"/>
</dbReference>
<evidence type="ECO:0000313" key="4">
    <source>
        <dbReference type="Proteomes" id="UP000184114"/>
    </source>
</evidence>